<feature type="transmembrane region" description="Helical" evidence="1">
    <location>
        <begin position="41"/>
        <end position="59"/>
    </location>
</feature>
<proteinExistence type="predicted"/>
<organism evidence="2 3">
    <name type="scientific">Candidatus Roizmanbacteria bacterium CG10_big_fil_rev_8_21_14_0_10_39_12</name>
    <dbReference type="NCBI Taxonomy" id="1974852"/>
    <lineage>
        <taxon>Bacteria</taxon>
        <taxon>Candidatus Roizmaniibacteriota</taxon>
    </lineage>
</organism>
<reference evidence="3" key="1">
    <citation type="submission" date="2017-09" db="EMBL/GenBank/DDBJ databases">
        <title>Depth-based differentiation of microbial function through sediment-hosted aquifers and enrichment of novel symbionts in the deep terrestrial subsurface.</title>
        <authorList>
            <person name="Probst A.J."/>
            <person name="Ladd B."/>
            <person name="Jarett J.K."/>
            <person name="Geller-Mcgrath D.E."/>
            <person name="Sieber C.M.K."/>
            <person name="Emerson J.B."/>
            <person name="Anantharaman K."/>
            <person name="Thomas B.C."/>
            <person name="Malmstrom R."/>
            <person name="Stieglmeier M."/>
            <person name="Klingl A."/>
            <person name="Woyke T."/>
            <person name="Ryan C.M."/>
            <person name="Banfield J.F."/>
        </authorList>
    </citation>
    <scope>NUCLEOTIDE SEQUENCE [LARGE SCALE GENOMIC DNA]</scope>
</reference>
<accession>A0A2M8KNQ9</accession>
<dbReference type="Proteomes" id="UP000230222">
    <property type="component" value="Unassembled WGS sequence"/>
</dbReference>
<comment type="caution">
    <text evidence="2">The sequence shown here is derived from an EMBL/GenBank/DDBJ whole genome shotgun (WGS) entry which is preliminary data.</text>
</comment>
<sequence>MDSQKETFFQKATPLPSSLNPQVVYSWKAPLRAYKKRSKNVLRFYVAVALLLTAIVFFLGDRILIIPIWSILFLFYVLTITPPPEVENRITKFGIETAGITIRWEALSHFYFNQRFGFEILTIVTHPPYNMHAYLVIPDKTTQKNVVKILAEHIVFQEKPQLTMIDKMISLLSRLIPDDEEEENVPATIQVDRKDGEVAHGLGDIKDTLASFFQRPEKTSLSPQSSEPKI</sequence>
<keyword evidence="1" id="KW-0812">Transmembrane</keyword>
<dbReference type="AlphaFoldDB" id="A0A2M8KNQ9"/>
<gene>
    <name evidence="2" type="ORF">COU87_03940</name>
</gene>
<keyword evidence="1" id="KW-1133">Transmembrane helix</keyword>
<evidence type="ECO:0000256" key="1">
    <source>
        <dbReference type="SAM" id="Phobius"/>
    </source>
</evidence>
<dbReference type="EMBL" id="PFEC01000071">
    <property type="protein sequence ID" value="PJE61557.1"/>
    <property type="molecule type" value="Genomic_DNA"/>
</dbReference>
<protein>
    <recommendedName>
        <fullName evidence="4">DUF5673 domain-containing protein</fullName>
    </recommendedName>
</protein>
<evidence type="ECO:0000313" key="2">
    <source>
        <dbReference type="EMBL" id="PJE61557.1"/>
    </source>
</evidence>
<evidence type="ECO:0000313" key="3">
    <source>
        <dbReference type="Proteomes" id="UP000230222"/>
    </source>
</evidence>
<name>A0A2M8KNQ9_9BACT</name>
<evidence type="ECO:0008006" key="4">
    <source>
        <dbReference type="Google" id="ProtNLM"/>
    </source>
</evidence>
<keyword evidence="1" id="KW-0472">Membrane</keyword>
<feature type="transmembrane region" description="Helical" evidence="1">
    <location>
        <begin position="65"/>
        <end position="82"/>
    </location>
</feature>